<protein>
    <submittedName>
        <fullName evidence="1">Uncharacterized protein</fullName>
    </submittedName>
</protein>
<dbReference type="Proteomes" id="UP000037566">
    <property type="component" value="Unassembled WGS sequence"/>
</dbReference>
<evidence type="ECO:0000313" key="2">
    <source>
        <dbReference type="Proteomes" id="UP000037566"/>
    </source>
</evidence>
<dbReference type="EMBL" id="LHUQ01000015">
    <property type="protein sequence ID" value="KON64041.1"/>
    <property type="molecule type" value="Genomic_DNA"/>
</dbReference>
<gene>
    <name evidence="1" type="ORF">KOEU_23920</name>
</gene>
<evidence type="ECO:0000313" key="1">
    <source>
        <dbReference type="EMBL" id="KON64041.1"/>
    </source>
</evidence>
<accession>A0A0M0EGJ1</accession>
<dbReference type="PATRIC" id="fig|33995.3.peg.2665"/>
<dbReference type="RefSeq" id="WP_053323529.1">
    <property type="nucleotide sequence ID" value="NZ_LHUQ01000015.1"/>
</dbReference>
<reference evidence="1" key="1">
    <citation type="submission" date="2015-08" db="EMBL/GenBank/DDBJ databases">
        <title>Draft genome sequence of Komagataeibacter europaeus CECT 8546 a cellulose producer strain from vinegar produced by the traditional method.</title>
        <authorList>
            <person name="Poehlein A."/>
            <person name="Valera M.J."/>
            <person name="Haack F.S."/>
            <person name="Mas A."/>
            <person name="Daniel R."/>
            <person name="Streit W.R."/>
            <person name="Mateo E."/>
        </authorList>
    </citation>
    <scope>NUCLEOTIDE SEQUENCE [LARGE SCALE GENOMIC DNA]</scope>
    <source>
        <strain evidence="1">CECT 8546</strain>
    </source>
</reference>
<organism evidence="1 2">
    <name type="scientific">Komagataeibacter europaeus</name>
    <name type="common">Gluconacetobacter europaeus</name>
    <dbReference type="NCBI Taxonomy" id="33995"/>
    <lineage>
        <taxon>Bacteria</taxon>
        <taxon>Pseudomonadati</taxon>
        <taxon>Pseudomonadota</taxon>
        <taxon>Alphaproteobacteria</taxon>
        <taxon>Acetobacterales</taxon>
        <taxon>Acetobacteraceae</taxon>
        <taxon>Komagataeibacter</taxon>
    </lineage>
</organism>
<dbReference type="OrthoDB" id="7251055at2"/>
<sequence>MKMVTDNGHSLVVSTDETAVRDGFFIWGNVIEIVKRSLPLSRRSDLSSYRFIIGPRAWVRTNLFDLARWSSWEYVLQGGTLEIDSFGPLQVLWLHLIIDQAGGEIIFGPKHSEAGLILIDITFGSLDRAAPFSLVFRGNETLTASYDSDTRITLVGLLAGCGAERDCAAWAVVRCDGDPYGLSRPENWQQGGEGTDTFPLFLKRYRTQTPENGVVIHLPTRTQQTGRPD</sequence>
<proteinExistence type="predicted"/>
<comment type="caution">
    <text evidence="1">The sequence shown here is derived from an EMBL/GenBank/DDBJ whole genome shotgun (WGS) entry which is preliminary data.</text>
</comment>
<keyword evidence="2" id="KW-1185">Reference proteome</keyword>
<name>A0A0M0EGJ1_KOMEU</name>
<dbReference type="AlphaFoldDB" id="A0A0M0EGJ1"/>